<evidence type="ECO:0000256" key="2">
    <source>
        <dbReference type="ARBA" id="ARBA00022448"/>
    </source>
</evidence>
<evidence type="ECO:0000256" key="14">
    <source>
        <dbReference type="SAM" id="Coils"/>
    </source>
</evidence>
<feature type="coiled-coil region" evidence="14">
    <location>
        <begin position="45"/>
        <end position="116"/>
    </location>
</feature>
<dbReference type="GO" id="GO:0012505">
    <property type="term" value="C:endomembrane system"/>
    <property type="evidence" value="ECO:0007669"/>
    <property type="project" value="UniProtKB-SubCell"/>
</dbReference>
<evidence type="ECO:0000256" key="10">
    <source>
        <dbReference type="ARBA" id="ARBA00025198"/>
    </source>
</evidence>
<evidence type="ECO:0000256" key="11">
    <source>
        <dbReference type="ARBA" id="ARBA00037847"/>
    </source>
</evidence>
<comment type="function">
    <text evidence="12">Component of the F(0) channel, it forms part of the peripheral stalk, linking F(1) to F(0).</text>
</comment>
<feature type="transmembrane region" description="Helical" evidence="12">
    <location>
        <begin position="6"/>
        <end position="27"/>
    </location>
</feature>
<evidence type="ECO:0000256" key="8">
    <source>
        <dbReference type="ARBA" id="ARBA00023136"/>
    </source>
</evidence>
<dbReference type="PANTHER" id="PTHR33445">
    <property type="entry name" value="ATP SYNTHASE SUBUNIT B', CHLOROPLASTIC"/>
    <property type="match status" value="1"/>
</dbReference>
<comment type="function">
    <text evidence="10 12">F(1)F(0) ATP synthase produces ATP from ADP in the presence of a proton or sodium gradient. F-type ATPases consist of two structural domains, F(1) containing the extramembraneous catalytic core and F(0) containing the membrane proton channel, linked together by a central stalk and a peripheral stalk. During catalysis, ATP synthesis in the catalytic domain of F(1) is coupled via a rotary mechanism of the central stalk subunits to proton translocation.</text>
</comment>
<accession>A0A9D1F5X8</accession>
<evidence type="ECO:0000256" key="12">
    <source>
        <dbReference type="HAMAP-Rule" id="MF_01398"/>
    </source>
</evidence>
<dbReference type="AlphaFoldDB" id="A0A9D1F5X8"/>
<name>A0A9D1F5X8_9FIRM</name>
<keyword evidence="8 12" id="KW-0472">Membrane</keyword>
<dbReference type="GO" id="GO:0046961">
    <property type="term" value="F:proton-transporting ATPase activity, rotational mechanism"/>
    <property type="evidence" value="ECO:0007669"/>
    <property type="project" value="TreeGrafter"/>
</dbReference>
<keyword evidence="2 12" id="KW-0813">Transport</keyword>
<dbReference type="Proteomes" id="UP000823927">
    <property type="component" value="Unassembled WGS sequence"/>
</dbReference>
<dbReference type="GO" id="GO:0045259">
    <property type="term" value="C:proton-transporting ATP synthase complex"/>
    <property type="evidence" value="ECO:0007669"/>
    <property type="project" value="UniProtKB-KW"/>
</dbReference>
<evidence type="ECO:0000256" key="4">
    <source>
        <dbReference type="ARBA" id="ARBA00022692"/>
    </source>
</evidence>
<dbReference type="InterPro" id="IPR005864">
    <property type="entry name" value="ATP_synth_F0_bsu_bac"/>
</dbReference>
<dbReference type="GO" id="GO:0005886">
    <property type="term" value="C:plasma membrane"/>
    <property type="evidence" value="ECO:0007669"/>
    <property type="project" value="UniProtKB-SubCell"/>
</dbReference>
<reference evidence="15" key="1">
    <citation type="submission" date="2020-10" db="EMBL/GenBank/DDBJ databases">
        <authorList>
            <person name="Gilroy R."/>
        </authorList>
    </citation>
    <scope>NUCLEOTIDE SEQUENCE</scope>
    <source>
        <strain evidence="15">CHK178-757</strain>
    </source>
</reference>
<evidence type="ECO:0000256" key="1">
    <source>
        <dbReference type="ARBA" id="ARBA00005513"/>
    </source>
</evidence>
<keyword evidence="4 12" id="KW-0812">Transmembrane</keyword>
<dbReference type="SUPFAM" id="SSF81573">
    <property type="entry name" value="F1F0 ATP synthase subunit B, membrane domain"/>
    <property type="match status" value="1"/>
</dbReference>
<keyword evidence="3 12" id="KW-0138">CF(0)</keyword>
<keyword evidence="7 12" id="KW-0406">Ion transport</keyword>
<gene>
    <name evidence="12 15" type="primary">atpF</name>
    <name evidence="15" type="ORF">IAB46_11390</name>
</gene>
<sequence length="165" mass="18650">MLKLDWNLLFTLINLVIFYVLMKVFLIKPIANIMEKRKKLIEDGLNQARSDQEEALKLKEQYEAALVGARDESSKIVADAKLSAKSEYDRVMKDAQKDAASLLENAEKNIALEKEKAMLDLKSQVAGLAMEAARKVTGQRDYSEDDLALYDKFLEEAGDQHGKQP</sequence>
<keyword evidence="14" id="KW-0175">Coiled coil</keyword>
<dbReference type="HAMAP" id="MF_01398">
    <property type="entry name" value="ATP_synth_b_bprime"/>
    <property type="match status" value="1"/>
</dbReference>
<keyword evidence="5 12" id="KW-0375">Hydrogen ion transport</keyword>
<evidence type="ECO:0000256" key="5">
    <source>
        <dbReference type="ARBA" id="ARBA00022781"/>
    </source>
</evidence>
<organism evidence="15 16">
    <name type="scientific">Candidatus Scybalocola faecigallinarum</name>
    <dbReference type="NCBI Taxonomy" id="2840941"/>
    <lineage>
        <taxon>Bacteria</taxon>
        <taxon>Bacillati</taxon>
        <taxon>Bacillota</taxon>
        <taxon>Clostridia</taxon>
        <taxon>Lachnospirales</taxon>
        <taxon>Lachnospiraceae</taxon>
        <taxon>Lachnospiraceae incertae sedis</taxon>
        <taxon>Candidatus Scybalocola (ex Gilroy et al. 2021)</taxon>
    </lineage>
</organism>
<dbReference type="InterPro" id="IPR028987">
    <property type="entry name" value="ATP_synth_B-like_membr_sf"/>
</dbReference>
<dbReference type="Gene3D" id="6.10.250.1580">
    <property type="match status" value="1"/>
</dbReference>
<comment type="similarity">
    <text evidence="1 12 13">Belongs to the ATPase B chain family.</text>
</comment>
<comment type="caution">
    <text evidence="15">The sequence shown here is derived from an EMBL/GenBank/DDBJ whole genome shotgun (WGS) entry which is preliminary data.</text>
</comment>
<evidence type="ECO:0000256" key="7">
    <source>
        <dbReference type="ARBA" id="ARBA00023065"/>
    </source>
</evidence>
<protein>
    <recommendedName>
        <fullName evidence="12">ATP synthase subunit b</fullName>
    </recommendedName>
    <alternativeName>
        <fullName evidence="12">ATP synthase F(0) sector subunit b</fullName>
    </alternativeName>
    <alternativeName>
        <fullName evidence="12">ATPase subunit I</fullName>
    </alternativeName>
    <alternativeName>
        <fullName evidence="12">F-type ATPase subunit b</fullName>
        <shortName evidence="12">F-ATPase subunit b</shortName>
    </alternativeName>
</protein>
<dbReference type="EMBL" id="DVIT01000044">
    <property type="protein sequence ID" value="HIS48131.1"/>
    <property type="molecule type" value="Genomic_DNA"/>
</dbReference>
<evidence type="ECO:0000256" key="3">
    <source>
        <dbReference type="ARBA" id="ARBA00022547"/>
    </source>
</evidence>
<keyword evidence="9 12" id="KW-0066">ATP synthesis</keyword>
<dbReference type="InterPro" id="IPR050059">
    <property type="entry name" value="ATP_synthase_B_chain"/>
</dbReference>
<evidence type="ECO:0000313" key="16">
    <source>
        <dbReference type="Proteomes" id="UP000823927"/>
    </source>
</evidence>
<reference evidence="15" key="2">
    <citation type="journal article" date="2021" name="PeerJ">
        <title>Extensive microbial diversity within the chicken gut microbiome revealed by metagenomics and culture.</title>
        <authorList>
            <person name="Gilroy R."/>
            <person name="Ravi A."/>
            <person name="Getino M."/>
            <person name="Pursley I."/>
            <person name="Horton D.L."/>
            <person name="Alikhan N.F."/>
            <person name="Baker D."/>
            <person name="Gharbi K."/>
            <person name="Hall N."/>
            <person name="Watson M."/>
            <person name="Adriaenssens E.M."/>
            <person name="Foster-Nyarko E."/>
            <person name="Jarju S."/>
            <person name="Secka A."/>
            <person name="Antonio M."/>
            <person name="Oren A."/>
            <person name="Chaudhuri R.R."/>
            <person name="La Ragione R."/>
            <person name="Hildebrand F."/>
            <person name="Pallen M.J."/>
        </authorList>
    </citation>
    <scope>NUCLEOTIDE SEQUENCE</scope>
    <source>
        <strain evidence="15">CHK178-757</strain>
    </source>
</reference>
<dbReference type="GO" id="GO:0046933">
    <property type="term" value="F:proton-transporting ATP synthase activity, rotational mechanism"/>
    <property type="evidence" value="ECO:0007669"/>
    <property type="project" value="UniProtKB-UniRule"/>
</dbReference>
<dbReference type="PANTHER" id="PTHR33445:SF2">
    <property type="entry name" value="ATP SYNTHASE SUBUNIT B', CHLOROPLASTIC"/>
    <property type="match status" value="1"/>
</dbReference>
<evidence type="ECO:0000256" key="6">
    <source>
        <dbReference type="ARBA" id="ARBA00022989"/>
    </source>
</evidence>
<comment type="subunit">
    <text evidence="12">F-type ATPases have 2 components, F(1) - the catalytic core - and F(0) - the membrane proton channel. F(1) has five subunits: alpha(3), beta(3), gamma(1), delta(1), epsilon(1). F(0) has three main subunits: a(1), b(2) and c(10-14). The alpha and beta chains form an alternating ring which encloses part of the gamma chain. F(1) is attached to F(0) by a central stalk formed by the gamma and epsilon chains, while a peripheral stalk is formed by the delta and b chains.</text>
</comment>
<dbReference type="NCBIfam" id="TIGR01144">
    <property type="entry name" value="ATP_synt_b"/>
    <property type="match status" value="1"/>
</dbReference>
<keyword evidence="6 12" id="KW-1133">Transmembrane helix</keyword>
<evidence type="ECO:0000256" key="9">
    <source>
        <dbReference type="ARBA" id="ARBA00023310"/>
    </source>
</evidence>
<keyword evidence="12" id="KW-1003">Cell membrane</keyword>
<evidence type="ECO:0000313" key="15">
    <source>
        <dbReference type="EMBL" id="HIS48131.1"/>
    </source>
</evidence>
<proteinExistence type="inferred from homology"/>
<dbReference type="InterPro" id="IPR002146">
    <property type="entry name" value="ATP_synth_b/b'su_bac/chlpt"/>
</dbReference>
<dbReference type="Pfam" id="PF00430">
    <property type="entry name" value="ATP-synt_B"/>
    <property type="match status" value="1"/>
</dbReference>
<dbReference type="CDD" id="cd06503">
    <property type="entry name" value="ATP-synt_Fo_b"/>
    <property type="match status" value="1"/>
</dbReference>
<comment type="subcellular location">
    <subcellularLocation>
        <location evidence="12">Cell membrane</location>
        <topology evidence="12">Single-pass membrane protein</topology>
    </subcellularLocation>
    <subcellularLocation>
        <location evidence="11">Endomembrane system</location>
        <topology evidence="11">Single-pass membrane protein</topology>
    </subcellularLocation>
</comment>
<evidence type="ECO:0000256" key="13">
    <source>
        <dbReference type="RuleBase" id="RU003848"/>
    </source>
</evidence>